<keyword evidence="3 9" id="KW-0489">Methyltransferase</keyword>
<reference evidence="9 10" key="1">
    <citation type="journal article" date="2015" name="Mol. Biochem. Parasitol.">
        <title>Identification of polymorphic genes for use in assemblage B genotyping assays through comparative genomics of multiple assemblage B Giardia duodenalis isolates.</title>
        <authorList>
            <person name="Wielinga C."/>
            <person name="Thompson R.C."/>
            <person name="Monis P."/>
            <person name="Ryan U."/>
        </authorList>
    </citation>
    <scope>NUCLEOTIDE SEQUENCE [LARGE SCALE GENOMIC DNA]</scope>
    <source>
        <strain evidence="9 10">BAH15c1</strain>
    </source>
</reference>
<dbReference type="GO" id="GO:0005694">
    <property type="term" value="C:chromosome"/>
    <property type="evidence" value="ECO:0007669"/>
    <property type="project" value="UniProtKB-SubCell"/>
</dbReference>
<keyword evidence="5" id="KW-0949">S-adenosyl-L-methionine</keyword>
<dbReference type="PANTHER" id="PTHR46223">
    <property type="entry name" value="HISTONE-LYSINE N-METHYLTRANSFERASE SUV39H"/>
    <property type="match status" value="1"/>
</dbReference>
<dbReference type="PROSITE" id="PS50280">
    <property type="entry name" value="SET"/>
    <property type="match status" value="1"/>
</dbReference>
<evidence type="ECO:0000259" key="8">
    <source>
        <dbReference type="PROSITE" id="PS50280"/>
    </source>
</evidence>
<evidence type="ECO:0000313" key="10">
    <source>
        <dbReference type="Proteomes" id="UP000070089"/>
    </source>
</evidence>
<evidence type="ECO:0000256" key="7">
    <source>
        <dbReference type="ARBA" id="ARBA00022833"/>
    </source>
</evidence>
<dbReference type="InterPro" id="IPR046341">
    <property type="entry name" value="SET_dom_sf"/>
</dbReference>
<dbReference type="PANTHER" id="PTHR46223:SF3">
    <property type="entry name" value="HISTONE-LYSINE N-METHYLTRANSFERASE SET-23"/>
    <property type="match status" value="1"/>
</dbReference>
<accession>A0A132NYS3</accession>
<dbReference type="EMBL" id="JXTI01000012">
    <property type="protein sequence ID" value="KWX15218.1"/>
    <property type="molecule type" value="Genomic_DNA"/>
</dbReference>
<dbReference type="SUPFAM" id="SSF82199">
    <property type="entry name" value="SET domain"/>
    <property type="match status" value="1"/>
</dbReference>
<organism evidence="9 10">
    <name type="scientific">Giardia duodenalis assemblage B</name>
    <dbReference type="NCBI Taxonomy" id="1394984"/>
    <lineage>
        <taxon>Eukaryota</taxon>
        <taxon>Metamonada</taxon>
        <taxon>Diplomonadida</taxon>
        <taxon>Hexamitidae</taxon>
        <taxon>Giardiinae</taxon>
        <taxon>Giardia</taxon>
    </lineage>
</organism>
<dbReference type="GO" id="GO:0032259">
    <property type="term" value="P:methylation"/>
    <property type="evidence" value="ECO:0007669"/>
    <property type="project" value="UniProtKB-KW"/>
</dbReference>
<evidence type="ECO:0000256" key="3">
    <source>
        <dbReference type="ARBA" id="ARBA00022603"/>
    </source>
</evidence>
<dbReference type="SMART" id="SM00317">
    <property type="entry name" value="SET"/>
    <property type="match status" value="1"/>
</dbReference>
<gene>
    <name evidence="9" type="ORF">QR46_0757</name>
</gene>
<comment type="caution">
    <text evidence="9">The sequence shown here is derived from an EMBL/GenBank/DDBJ whole genome shotgun (WGS) entry which is preliminary data.</text>
</comment>
<dbReference type="VEuPathDB" id="GiardiaDB:QR46_0757"/>
<evidence type="ECO:0000256" key="4">
    <source>
        <dbReference type="ARBA" id="ARBA00022679"/>
    </source>
</evidence>
<dbReference type="Proteomes" id="UP000070089">
    <property type="component" value="Unassembled WGS sequence"/>
</dbReference>
<dbReference type="OrthoDB" id="5792673at2759"/>
<keyword evidence="4 9" id="KW-0808">Transferase</keyword>
<dbReference type="GO" id="GO:0008168">
    <property type="term" value="F:methyltransferase activity"/>
    <property type="evidence" value="ECO:0007669"/>
    <property type="project" value="UniProtKB-KW"/>
</dbReference>
<name>A0A132NYS3_GIAIN</name>
<keyword evidence="6" id="KW-0479">Metal-binding</keyword>
<dbReference type="InterPro" id="IPR050973">
    <property type="entry name" value="H3K9_Histone-Lys_N-MTase"/>
</dbReference>
<dbReference type="Gene3D" id="2.170.270.10">
    <property type="entry name" value="SET domain"/>
    <property type="match status" value="1"/>
</dbReference>
<sequence>MTAKKLDRWQHRVNMCLTHAAELIVRRMEAEIGTSLAELLEVHESYHDKAFPFAGSYKQLLKQQHSIPFTEYDAILIYRVLFYIHDSIGSINILNEQLSETIAPCILSLLSLMLARHVSPVLCALRTFVISTTHDTFFKPIYRNKASTLPRLFRASLLPAIQSRASDTLTAALQETAYIKYIKLYCGRSRHAICCPVISTAFIDHVFMQFLATSSPFLSETLTSNHCNCDRSMVHALNIVQKRFAYRYLDKSRLYLPDISCGTSFGPPVSCFSDQSRPGPVRLTWLPITRTVMGKDDPLYPVTKSPVPCACGSPSKAAFQGTACALNVTARVTQLFVGFLSASHRAPRNSSDPVDTLSFLTYLETIHTKDLCSCIKRDLISAAQLNMLHDLDKLLQRSSLAHCSTQTVKKELAEIAQCFSLVYYDILTLESRSTGQYTTLSASRTYGPDRVLRLSTKTSKYKRDNNASDYTDSDSDRMLEPTDLFQKKQGYQAFTKAFNDNNLALDLFTKEYRRFKDLDAQGISKSSLLFKLMTSVRLQNKGAVSSSSSKKKSTLSSLYIPYGTNSHEGDALACLLNIMTSSLYSLASPPPTTHPFYFSTRQLYRFILLNNATSPWILNLVEQIRTKDIQIVRHRVLSNKRQSIYECSRQCLCPLSCPRRCVQFGKRYKLQIFRQRYGYWGLRTLDYIPRGAFVCEYTGDLIGENLAERRGTIADMQRCSYLYDIVCVFKYCLSHPEKLLHRDARSTSSGGMRLGLINHGIRYAHVSQEKSTSDDSHSPSASDLEPSTIYVIDATRAGNEGRYANHRSKSNIEAKRVIWDDEPTTRHFAHPHLCFFATVDIKPMEELFLNYMYEDSGDGLIRLKYPWAFDSDTVTEVNNEVH</sequence>
<keyword evidence="7" id="KW-0862">Zinc</keyword>
<dbReference type="Pfam" id="PF00856">
    <property type="entry name" value="SET"/>
    <property type="match status" value="1"/>
</dbReference>
<evidence type="ECO:0000256" key="1">
    <source>
        <dbReference type="ARBA" id="ARBA00004286"/>
    </source>
</evidence>
<evidence type="ECO:0000313" key="9">
    <source>
        <dbReference type="EMBL" id="KWX15218.1"/>
    </source>
</evidence>
<evidence type="ECO:0000256" key="5">
    <source>
        <dbReference type="ARBA" id="ARBA00022691"/>
    </source>
</evidence>
<evidence type="ECO:0000256" key="2">
    <source>
        <dbReference type="ARBA" id="ARBA00022454"/>
    </source>
</evidence>
<proteinExistence type="predicted"/>
<protein>
    <submittedName>
        <fullName evidence="9">Histone methyltransferase HMT2/ SET domain</fullName>
    </submittedName>
</protein>
<dbReference type="GO" id="GO:0046872">
    <property type="term" value="F:metal ion binding"/>
    <property type="evidence" value="ECO:0007669"/>
    <property type="project" value="UniProtKB-KW"/>
</dbReference>
<dbReference type="AlphaFoldDB" id="A0A132NYS3"/>
<feature type="domain" description="SET" evidence="8">
    <location>
        <begin position="668"/>
        <end position="852"/>
    </location>
</feature>
<comment type="subcellular location">
    <subcellularLocation>
        <location evidence="1">Chromosome</location>
    </subcellularLocation>
</comment>
<dbReference type="InterPro" id="IPR001214">
    <property type="entry name" value="SET_dom"/>
</dbReference>
<evidence type="ECO:0000256" key="6">
    <source>
        <dbReference type="ARBA" id="ARBA00022723"/>
    </source>
</evidence>
<keyword evidence="2" id="KW-0158">Chromosome</keyword>